<dbReference type="Pfam" id="PF04205">
    <property type="entry name" value="FMN_bind"/>
    <property type="match status" value="1"/>
</dbReference>
<dbReference type="HAMAP" id="MF_00479">
    <property type="entry name" value="RsxG_RnfG"/>
    <property type="match status" value="1"/>
</dbReference>
<dbReference type="PANTHER" id="PTHR36118">
    <property type="entry name" value="ION-TRANSLOCATING OXIDOREDUCTASE COMPLEX SUBUNIT G"/>
    <property type="match status" value="1"/>
</dbReference>
<dbReference type="AlphaFoldDB" id="A0AA43XLD3"/>
<keyword evidence="1 6" id="KW-0813">Transport</keyword>
<evidence type="ECO:0000256" key="6">
    <source>
        <dbReference type="HAMAP-Rule" id="MF_00479"/>
    </source>
</evidence>
<evidence type="ECO:0000256" key="4">
    <source>
        <dbReference type="ARBA" id="ARBA00022643"/>
    </source>
</evidence>
<evidence type="ECO:0000256" key="1">
    <source>
        <dbReference type="ARBA" id="ARBA00022448"/>
    </source>
</evidence>
<dbReference type="EMBL" id="SUMG01000014">
    <property type="protein sequence ID" value="NBG88960.1"/>
    <property type="molecule type" value="Genomic_DNA"/>
</dbReference>
<keyword evidence="6" id="KW-1003">Cell membrane</keyword>
<comment type="similarity">
    <text evidence="6">Belongs to the RnfG family.</text>
</comment>
<comment type="function">
    <text evidence="6">Part of a membrane-bound complex that couples electron transfer with translocation of ions across the membrane.</text>
</comment>
<evidence type="ECO:0000259" key="7">
    <source>
        <dbReference type="SMART" id="SM00900"/>
    </source>
</evidence>
<dbReference type="InterPro" id="IPR010209">
    <property type="entry name" value="Ion_transpt_RnfG/RsxG"/>
</dbReference>
<sequence>MREIIKLGLILLVITSVAGLILGGVNSMTADIIEERAIEESMEAIEAFFPGLEEAGIIEDGDILAYDLVEEVYEVSEGGNVIGYTIKTVANGYDGPIEVLTGINMDGEITGIEIISQTETPGLGDRITEEDFKDQFEGQSSDSEVEVDVLSGATVSSDAVVNGVNAAANVFEEELRD</sequence>
<comment type="caution">
    <text evidence="8">The sequence shown here is derived from an EMBL/GenBank/DDBJ whole genome shotgun (WGS) entry which is preliminary data.</text>
</comment>
<evidence type="ECO:0000256" key="2">
    <source>
        <dbReference type="ARBA" id="ARBA00022553"/>
    </source>
</evidence>
<name>A0AA43XLD3_9CLOT</name>
<dbReference type="GO" id="GO:0010181">
    <property type="term" value="F:FMN binding"/>
    <property type="evidence" value="ECO:0007669"/>
    <property type="project" value="InterPro"/>
</dbReference>
<keyword evidence="3 6" id="KW-0285">Flavoprotein</keyword>
<keyword evidence="5 6" id="KW-0249">Electron transport</keyword>
<keyword evidence="6" id="KW-0812">Transmembrane</keyword>
<comment type="cofactor">
    <cofactor evidence="6">
        <name>FMN</name>
        <dbReference type="ChEBI" id="CHEBI:58210"/>
    </cofactor>
</comment>
<dbReference type="NCBIfam" id="TIGR01947">
    <property type="entry name" value="rnfG"/>
    <property type="match status" value="1"/>
</dbReference>
<dbReference type="RefSeq" id="WP_160722137.1">
    <property type="nucleotide sequence ID" value="NZ_SUMG01000014.1"/>
</dbReference>
<dbReference type="PIRSF" id="PIRSF006091">
    <property type="entry name" value="E_trnsport_RnfG"/>
    <property type="match status" value="1"/>
</dbReference>
<comment type="subunit">
    <text evidence="6">The complex is composed of six subunits: RnfA, RnfB, RnfC, RnfD, RnfE and RnfG.</text>
</comment>
<protein>
    <recommendedName>
        <fullName evidence="6">Ion-translocating oxidoreductase complex subunit G</fullName>
        <ecNumber evidence="6">7.-.-.-</ecNumber>
    </recommendedName>
    <alternativeName>
        <fullName evidence="6">Rnf electron transport complex subunit G</fullName>
    </alternativeName>
</protein>
<evidence type="ECO:0000313" key="9">
    <source>
        <dbReference type="Proteomes" id="UP000449710"/>
    </source>
</evidence>
<feature type="domain" description="FMN-binding" evidence="7">
    <location>
        <begin position="92"/>
        <end position="171"/>
    </location>
</feature>
<dbReference type="Proteomes" id="UP000449710">
    <property type="component" value="Unassembled WGS sequence"/>
</dbReference>
<evidence type="ECO:0000256" key="3">
    <source>
        <dbReference type="ARBA" id="ARBA00022630"/>
    </source>
</evidence>
<dbReference type="InterPro" id="IPR007329">
    <property type="entry name" value="FMN-bd"/>
</dbReference>
<feature type="modified residue" description="FMN phosphoryl threonine" evidence="6">
    <location>
        <position position="154"/>
    </location>
</feature>
<proteinExistence type="inferred from homology"/>
<keyword evidence="6" id="KW-1133">Transmembrane helix</keyword>
<evidence type="ECO:0000256" key="5">
    <source>
        <dbReference type="ARBA" id="ARBA00022982"/>
    </source>
</evidence>
<dbReference type="PANTHER" id="PTHR36118:SF1">
    <property type="entry name" value="ION-TRANSLOCATING OXIDOREDUCTASE COMPLEX SUBUNIT G"/>
    <property type="match status" value="1"/>
</dbReference>
<keyword evidence="2 6" id="KW-0597">Phosphoprotein</keyword>
<dbReference type="GO" id="GO:0005886">
    <property type="term" value="C:plasma membrane"/>
    <property type="evidence" value="ECO:0007669"/>
    <property type="project" value="UniProtKB-SubCell"/>
</dbReference>
<reference evidence="8 9" key="1">
    <citation type="submission" date="2019-04" db="EMBL/GenBank/DDBJ databases">
        <title>Isachenkonia alkalipeptolytica gen. nov. sp. nov. a new anaerobic, alkiliphilic organothrophic bacterium capable to reduce synthesized ferrihydrite isolated from a soda lake.</title>
        <authorList>
            <person name="Toshchakov S.V."/>
            <person name="Zavarzina D.G."/>
            <person name="Zhilina T.N."/>
            <person name="Kostrikina N.A."/>
            <person name="Kublanov I.V."/>
        </authorList>
    </citation>
    <scope>NUCLEOTIDE SEQUENCE [LARGE SCALE GENOMIC DNA]</scope>
    <source>
        <strain evidence="8 9">Z-1701</strain>
    </source>
</reference>
<keyword evidence="6" id="KW-1278">Translocase</keyword>
<keyword evidence="4 6" id="KW-0288">FMN</keyword>
<dbReference type="GO" id="GO:0022900">
    <property type="term" value="P:electron transport chain"/>
    <property type="evidence" value="ECO:0007669"/>
    <property type="project" value="UniProtKB-UniRule"/>
</dbReference>
<dbReference type="SMART" id="SM00900">
    <property type="entry name" value="FMN_bind"/>
    <property type="match status" value="1"/>
</dbReference>
<keyword evidence="9" id="KW-1185">Reference proteome</keyword>
<dbReference type="EC" id="7.-.-.-" evidence="6"/>
<comment type="subcellular location">
    <subcellularLocation>
        <location evidence="6">Cell membrane</location>
        <topology evidence="6">Single-pass membrane protein</topology>
    </subcellularLocation>
</comment>
<dbReference type="GO" id="GO:0009055">
    <property type="term" value="F:electron transfer activity"/>
    <property type="evidence" value="ECO:0007669"/>
    <property type="project" value="InterPro"/>
</dbReference>
<gene>
    <name evidence="6" type="primary">rnfG</name>
    <name evidence="8" type="ORF">ISALK_10660</name>
</gene>
<organism evidence="8 9">
    <name type="scientific">Isachenkonia alkalipeptolytica</name>
    <dbReference type="NCBI Taxonomy" id="2565777"/>
    <lineage>
        <taxon>Bacteria</taxon>
        <taxon>Bacillati</taxon>
        <taxon>Bacillota</taxon>
        <taxon>Clostridia</taxon>
        <taxon>Eubacteriales</taxon>
        <taxon>Clostridiaceae</taxon>
        <taxon>Isachenkonia</taxon>
    </lineage>
</organism>
<keyword evidence="6" id="KW-0472">Membrane</keyword>
<evidence type="ECO:0000313" key="8">
    <source>
        <dbReference type="EMBL" id="NBG88960.1"/>
    </source>
</evidence>
<accession>A0AA43XLD3</accession>